<evidence type="ECO:0000256" key="6">
    <source>
        <dbReference type="ARBA" id="ARBA00022898"/>
    </source>
</evidence>
<feature type="domain" description="Aminotransferase class I/classII large" evidence="9">
    <location>
        <begin position="35"/>
        <end position="395"/>
    </location>
</feature>
<dbReference type="EC" id="2.6.1.-" evidence="8"/>
<keyword evidence="6" id="KW-0663">Pyridoxal phosphate</keyword>
<evidence type="ECO:0000256" key="5">
    <source>
        <dbReference type="ARBA" id="ARBA00022679"/>
    </source>
</evidence>
<keyword evidence="11" id="KW-1185">Reference proteome</keyword>
<keyword evidence="5 8" id="KW-0808">Transferase</keyword>
<dbReference type="STRING" id="1280954.HPO_00235"/>
<dbReference type="FunFam" id="3.40.640.10:FF:000033">
    <property type="entry name" value="Aspartate aminotransferase"/>
    <property type="match status" value="1"/>
</dbReference>
<gene>
    <name evidence="10" type="ORF">HPO_00235</name>
</gene>
<dbReference type="InterPro" id="IPR004838">
    <property type="entry name" value="NHTrfase_class1_PyrdxlP-BS"/>
</dbReference>
<dbReference type="Pfam" id="PF00155">
    <property type="entry name" value="Aminotran_1_2"/>
    <property type="match status" value="1"/>
</dbReference>
<dbReference type="PROSITE" id="PS00105">
    <property type="entry name" value="AA_TRANSFER_CLASS_1"/>
    <property type="match status" value="1"/>
</dbReference>
<proteinExistence type="inferred from homology"/>
<dbReference type="InterPro" id="IPR015424">
    <property type="entry name" value="PyrdxlP-dep_Trfase"/>
</dbReference>
<dbReference type="eggNOG" id="COG0436">
    <property type="taxonomic scope" value="Bacteria"/>
</dbReference>
<evidence type="ECO:0000256" key="8">
    <source>
        <dbReference type="RuleBase" id="RU000481"/>
    </source>
</evidence>
<comment type="similarity">
    <text evidence="2 8">Belongs to the class-I pyridoxal-phosphate-dependent aminotransferase family.</text>
</comment>
<evidence type="ECO:0000256" key="7">
    <source>
        <dbReference type="ARBA" id="ARBA00049185"/>
    </source>
</evidence>
<dbReference type="OrthoDB" id="9763453at2"/>
<dbReference type="GO" id="GO:0006520">
    <property type="term" value="P:amino acid metabolic process"/>
    <property type="evidence" value="ECO:0007669"/>
    <property type="project" value="InterPro"/>
</dbReference>
<evidence type="ECO:0000313" key="11">
    <source>
        <dbReference type="Proteomes" id="UP000027100"/>
    </source>
</evidence>
<name>A0A062VCZ8_9PROT</name>
<comment type="caution">
    <text evidence="10">The sequence shown here is derived from an EMBL/GenBank/DDBJ whole genome shotgun (WGS) entry which is preliminary data.</text>
</comment>
<dbReference type="PANTHER" id="PTHR46383:SF1">
    <property type="entry name" value="ASPARTATE AMINOTRANSFERASE"/>
    <property type="match status" value="1"/>
</dbReference>
<evidence type="ECO:0000259" key="9">
    <source>
        <dbReference type="Pfam" id="PF00155"/>
    </source>
</evidence>
<dbReference type="AlphaFoldDB" id="A0A062VCZ8"/>
<protein>
    <recommendedName>
        <fullName evidence="8">Aminotransferase</fullName>
        <ecNumber evidence="8">2.6.1.-</ecNumber>
    </recommendedName>
</protein>
<accession>A0A062VCZ8</accession>
<dbReference type="RefSeq" id="WP_035593069.1">
    <property type="nucleotide sequence ID" value="NZ_ARYM01000001.1"/>
</dbReference>
<evidence type="ECO:0000256" key="4">
    <source>
        <dbReference type="ARBA" id="ARBA00022576"/>
    </source>
</evidence>
<dbReference type="InterPro" id="IPR015422">
    <property type="entry name" value="PyrdxlP-dep_Trfase_small"/>
</dbReference>
<dbReference type="EMBL" id="ARYM01000001">
    <property type="protein sequence ID" value="KDA00410.1"/>
    <property type="molecule type" value="Genomic_DNA"/>
</dbReference>
<keyword evidence="4 8" id="KW-0032">Aminotransferase</keyword>
<organism evidence="10 11">
    <name type="scientific">Hyphomonas polymorpha PS728</name>
    <dbReference type="NCBI Taxonomy" id="1280954"/>
    <lineage>
        <taxon>Bacteria</taxon>
        <taxon>Pseudomonadati</taxon>
        <taxon>Pseudomonadota</taxon>
        <taxon>Alphaproteobacteria</taxon>
        <taxon>Hyphomonadales</taxon>
        <taxon>Hyphomonadaceae</taxon>
        <taxon>Hyphomonas</taxon>
    </lineage>
</organism>
<dbReference type="PANTHER" id="PTHR46383">
    <property type="entry name" value="ASPARTATE AMINOTRANSFERASE"/>
    <property type="match status" value="1"/>
</dbReference>
<comment type="catalytic activity">
    <reaction evidence="7">
        <text>L-aspartate + 2-oxoglutarate = oxaloacetate + L-glutamate</text>
        <dbReference type="Rhea" id="RHEA:21824"/>
        <dbReference type="ChEBI" id="CHEBI:16452"/>
        <dbReference type="ChEBI" id="CHEBI:16810"/>
        <dbReference type="ChEBI" id="CHEBI:29985"/>
        <dbReference type="ChEBI" id="CHEBI:29991"/>
        <dbReference type="EC" id="2.6.1.1"/>
    </reaction>
</comment>
<dbReference type="InterPro" id="IPR004839">
    <property type="entry name" value="Aminotransferase_I/II_large"/>
</dbReference>
<evidence type="ECO:0000313" key="10">
    <source>
        <dbReference type="EMBL" id="KDA00410.1"/>
    </source>
</evidence>
<dbReference type="CDD" id="cd00609">
    <property type="entry name" value="AAT_like"/>
    <property type="match status" value="1"/>
</dbReference>
<dbReference type="SUPFAM" id="SSF53383">
    <property type="entry name" value="PLP-dependent transferases"/>
    <property type="match status" value="1"/>
</dbReference>
<dbReference type="Gene3D" id="3.40.640.10">
    <property type="entry name" value="Type I PLP-dependent aspartate aminotransferase-like (Major domain)"/>
    <property type="match status" value="1"/>
</dbReference>
<evidence type="ECO:0000256" key="1">
    <source>
        <dbReference type="ARBA" id="ARBA00001933"/>
    </source>
</evidence>
<dbReference type="GO" id="GO:0004069">
    <property type="term" value="F:L-aspartate:2-oxoglutarate aminotransferase activity"/>
    <property type="evidence" value="ECO:0007669"/>
    <property type="project" value="UniProtKB-EC"/>
</dbReference>
<sequence length="403" mass="43200">MAADLRLSDAIDRVKPSATIAVTTKANEMKRQGLDVIGLGAGEPDFDTPENIKEAAIRAIREGKTKYTPSDGIPELKEAIVAKFARENGLTYKTSQVNVSPGGKAVLFNAFMATLNAGDEVVIPAPYWVSYPEMVLLCGGTPVAVTCGAETAYKLTPAALEAAITPKTKWLILNSPSNPTGAAYTGAELKALADVLLRHPQVWVLTDDMYEHLVYDGFEYKTIAQVEPSLYDRTLTMNGVSKAYAMTGWRIGYAAGPEKLIGAMRKVMDQSTSNPCSISQWASVEALNGPQDFLPGFRAAYAGRRNLMVEGLNQAAGIVCPKPEGAFYVYPSCEGLIGKKTAAGTVIDSDKTFAAELLEAEKVALVFGEAFGLPGTFRISYATSDAILKEALVRIQRFCGSLS</sequence>
<evidence type="ECO:0000256" key="2">
    <source>
        <dbReference type="ARBA" id="ARBA00007441"/>
    </source>
</evidence>
<dbReference type="Proteomes" id="UP000027100">
    <property type="component" value="Unassembled WGS sequence"/>
</dbReference>
<evidence type="ECO:0000256" key="3">
    <source>
        <dbReference type="ARBA" id="ARBA00011738"/>
    </source>
</evidence>
<dbReference type="PATRIC" id="fig|1280954.3.peg.50"/>
<dbReference type="Gene3D" id="3.90.1150.10">
    <property type="entry name" value="Aspartate Aminotransferase, domain 1"/>
    <property type="match status" value="1"/>
</dbReference>
<reference evidence="10 11" key="1">
    <citation type="journal article" date="2014" name="Antonie Van Leeuwenhoek">
        <title>Hyphomonas beringensis sp. nov. and Hyphomonas chukchiensis sp. nov., isolated from surface seawater of the Bering Sea and Chukchi Sea.</title>
        <authorList>
            <person name="Li C."/>
            <person name="Lai Q."/>
            <person name="Li G."/>
            <person name="Dong C."/>
            <person name="Wang J."/>
            <person name="Liao Y."/>
            <person name="Shao Z."/>
        </authorList>
    </citation>
    <scope>NUCLEOTIDE SEQUENCE [LARGE SCALE GENOMIC DNA]</scope>
    <source>
        <strain evidence="10 11">PS728</strain>
    </source>
</reference>
<comment type="subunit">
    <text evidence="3">Homodimer.</text>
</comment>
<dbReference type="InterPro" id="IPR050596">
    <property type="entry name" value="AspAT/PAT-like"/>
</dbReference>
<dbReference type="GO" id="GO:0030170">
    <property type="term" value="F:pyridoxal phosphate binding"/>
    <property type="evidence" value="ECO:0007669"/>
    <property type="project" value="InterPro"/>
</dbReference>
<dbReference type="InterPro" id="IPR015421">
    <property type="entry name" value="PyrdxlP-dep_Trfase_major"/>
</dbReference>
<comment type="cofactor">
    <cofactor evidence="1 8">
        <name>pyridoxal 5'-phosphate</name>
        <dbReference type="ChEBI" id="CHEBI:597326"/>
    </cofactor>
</comment>